<sequence>MGSATIDSLGQLRITLHLYNALKLRDPLLRIPFLEDMDKLFKNMKAVWTGGKPKRGSCCAVFCMSWGISASQAARLAFKHTAIEDTFPEYIGAKDHKRNSNERIHPEDISASYRCLAHHNLRSENKDNRHNTFRNARAAVINSQKKKHCSSMIDPMRDDQDHVFPVNFTAVGSILLEFVKALSDHMGWSNMAEDAVRYDVDASLGNVFSSDLYHKQYYVSLIVRDFLLGFDRNSAEQLLPEFDADRVSAFTKSFFDNLEKERYIFFIEHLSTRN</sequence>
<evidence type="ECO:0000313" key="1">
    <source>
        <dbReference type="EMBL" id="GAX17286.1"/>
    </source>
</evidence>
<dbReference type="Proteomes" id="UP000198406">
    <property type="component" value="Unassembled WGS sequence"/>
</dbReference>
<organism evidence="1 2">
    <name type="scientific">Fistulifera solaris</name>
    <name type="common">Oleaginous diatom</name>
    <dbReference type="NCBI Taxonomy" id="1519565"/>
    <lineage>
        <taxon>Eukaryota</taxon>
        <taxon>Sar</taxon>
        <taxon>Stramenopiles</taxon>
        <taxon>Ochrophyta</taxon>
        <taxon>Bacillariophyta</taxon>
        <taxon>Bacillariophyceae</taxon>
        <taxon>Bacillariophycidae</taxon>
        <taxon>Naviculales</taxon>
        <taxon>Naviculaceae</taxon>
        <taxon>Fistulifera</taxon>
    </lineage>
</organism>
<proteinExistence type="predicted"/>
<dbReference type="AlphaFoldDB" id="A0A1Z5JTT5"/>
<keyword evidence="2" id="KW-1185">Reference proteome</keyword>
<dbReference type="EMBL" id="BDSP01000114">
    <property type="protein sequence ID" value="GAX17286.1"/>
    <property type="molecule type" value="Genomic_DNA"/>
</dbReference>
<comment type="caution">
    <text evidence="1">The sequence shown here is derived from an EMBL/GenBank/DDBJ whole genome shotgun (WGS) entry which is preliminary data.</text>
</comment>
<dbReference type="InParanoid" id="A0A1Z5JTT5"/>
<name>A0A1Z5JTT5_FISSO</name>
<dbReference type="OrthoDB" id="42854at2759"/>
<protein>
    <submittedName>
        <fullName evidence="1">Uncharacterized protein</fullName>
    </submittedName>
</protein>
<reference evidence="1 2" key="1">
    <citation type="journal article" date="2015" name="Plant Cell">
        <title>Oil accumulation by the oleaginous diatom Fistulifera solaris as revealed by the genome and transcriptome.</title>
        <authorList>
            <person name="Tanaka T."/>
            <person name="Maeda Y."/>
            <person name="Veluchamy A."/>
            <person name="Tanaka M."/>
            <person name="Abida H."/>
            <person name="Marechal E."/>
            <person name="Bowler C."/>
            <person name="Muto M."/>
            <person name="Sunaga Y."/>
            <person name="Tanaka M."/>
            <person name="Yoshino T."/>
            <person name="Taniguchi T."/>
            <person name="Fukuda Y."/>
            <person name="Nemoto M."/>
            <person name="Matsumoto M."/>
            <person name="Wong P.S."/>
            <person name="Aburatani S."/>
            <person name="Fujibuchi W."/>
        </authorList>
    </citation>
    <scope>NUCLEOTIDE SEQUENCE [LARGE SCALE GENOMIC DNA]</scope>
    <source>
        <strain evidence="1 2">JPCC DA0580</strain>
    </source>
</reference>
<gene>
    <name evidence="1" type="ORF">FisN_10Lu159</name>
</gene>
<accession>A0A1Z5JTT5</accession>
<evidence type="ECO:0000313" key="2">
    <source>
        <dbReference type="Proteomes" id="UP000198406"/>
    </source>
</evidence>